<dbReference type="AlphaFoldDB" id="A0A6I6F396"/>
<name>A0A6I6F396_9ACTN</name>
<proteinExistence type="predicted"/>
<reference evidence="1 2" key="1">
    <citation type="submission" date="2018-12" db="EMBL/GenBank/DDBJ databases">
        <title>Complete genome sequence of Streptomyces ficellus NRRL8067, the producer of ficellomycin, feldamycin and nojirimycin.</title>
        <authorList>
            <person name="Zhang H."/>
            <person name="Yue R."/>
            <person name="Liu Y."/>
            <person name="Li M."/>
            <person name="Mu H."/>
            <person name="Zhang J."/>
        </authorList>
    </citation>
    <scope>NUCLEOTIDE SEQUENCE [LARGE SCALE GENOMIC DNA]</scope>
    <source>
        <strain evidence="1 2">NRRL 8067</strain>
    </source>
</reference>
<keyword evidence="2" id="KW-1185">Reference proteome</keyword>
<dbReference type="RefSeq" id="WP_156691092.1">
    <property type="nucleotide sequence ID" value="NZ_CP034279.1"/>
</dbReference>
<sequence>MDVGSATVGSGVILAPQRQALTLPAALPDDGAFVLVHRATALVRAEGARRSIGFAAAGQSHSRTPH</sequence>
<organism evidence="1 2">
    <name type="scientific">Streptomyces ficellus</name>
    <dbReference type="NCBI Taxonomy" id="1977088"/>
    <lineage>
        <taxon>Bacteria</taxon>
        <taxon>Bacillati</taxon>
        <taxon>Actinomycetota</taxon>
        <taxon>Actinomycetes</taxon>
        <taxon>Kitasatosporales</taxon>
        <taxon>Streptomycetaceae</taxon>
        <taxon>Streptomyces</taxon>
    </lineage>
</organism>
<dbReference type="EMBL" id="CP034279">
    <property type="protein sequence ID" value="QGV77271.1"/>
    <property type="molecule type" value="Genomic_DNA"/>
</dbReference>
<accession>A0A6I6F396</accession>
<dbReference type="KEGG" id="sfic:EIZ62_02625"/>
<evidence type="ECO:0000313" key="2">
    <source>
        <dbReference type="Proteomes" id="UP000422572"/>
    </source>
</evidence>
<dbReference type="Proteomes" id="UP000422572">
    <property type="component" value="Chromosome"/>
</dbReference>
<evidence type="ECO:0000313" key="1">
    <source>
        <dbReference type="EMBL" id="QGV77271.1"/>
    </source>
</evidence>
<gene>
    <name evidence="1" type="ORF">EIZ62_02625</name>
</gene>
<protein>
    <submittedName>
        <fullName evidence="1">Uncharacterized protein</fullName>
    </submittedName>
</protein>